<dbReference type="GO" id="GO:0016020">
    <property type="term" value="C:membrane"/>
    <property type="evidence" value="ECO:0007669"/>
    <property type="project" value="UniProtKB-SubCell"/>
</dbReference>
<sequence>MKSQLLPPEYAAGLLYPICELIRFSSLVVKPSRHRWTLFIPILLCWAIVIRFCSSSNIALMDNYTMGCTMTIMLFTASEQILLCDVQNELCAKGQQGVISQATFQARFCWGLHLFLSPRGVGWTHEPTSRLPLHRKGITRWGFVFSRLLCTAYTVLLSDMCNIYMLYSPSYAAEGPSLTSLGWWGRLTAVPFCLVIYARLMGGYSLMSAIFVALGFWGPDEWPPLFDSYLDAYTLQKLWGQVWHQLLRRFVIVHGRFVSQTVLRISRGTTMNALVQLYTAFFITGIIHGCGDYMVFRKWTGGSFHFFFMQAIGITIEYVVIALAERAGYTRRTIWTKLIGYVWVINWIAYTVVFSLDPLLRAGGGENTLPFSVILGLWRGEWTPTRYRIQ</sequence>
<feature type="domain" description="Wax synthase" evidence="9">
    <location>
        <begin position="222"/>
        <end position="308"/>
    </location>
</feature>
<keyword evidence="7 8" id="KW-0472">Membrane</keyword>
<keyword evidence="5 8" id="KW-0812">Transmembrane</keyword>
<keyword evidence="6 8" id="KW-1133">Transmembrane helix</keyword>
<evidence type="ECO:0000313" key="10">
    <source>
        <dbReference type="EMBL" id="TFK44123.1"/>
    </source>
</evidence>
<dbReference type="InterPro" id="IPR044851">
    <property type="entry name" value="Wax_synthase"/>
</dbReference>
<comment type="pathway">
    <text evidence="2">Secondary metabolite biosynthesis.</text>
</comment>
<dbReference type="AlphaFoldDB" id="A0A5C3MHH9"/>
<keyword evidence="11" id="KW-1185">Reference proteome</keyword>
<reference evidence="10 11" key="1">
    <citation type="journal article" date="2019" name="Nat. Ecol. Evol.">
        <title>Megaphylogeny resolves global patterns of mushroom evolution.</title>
        <authorList>
            <person name="Varga T."/>
            <person name="Krizsan K."/>
            <person name="Foldi C."/>
            <person name="Dima B."/>
            <person name="Sanchez-Garcia M."/>
            <person name="Sanchez-Ramirez S."/>
            <person name="Szollosi G.J."/>
            <person name="Szarkandi J.G."/>
            <person name="Papp V."/>
            <person name="Albert L."/>
            <person name="Andreopoulos W."/>
            <person name="Angelini C."/>
            <person name="Antonin V."/>
            <person name="Barry K.W."/>
            <person name="Bougher N.L."/>
            <person name="Buchanan P."/>
            <person name="Buyck B."/>
            <person name="Bense V."/>
            <person name="Catcheside P."/>
            <person name="Chovatia M."/>
            <person name="Cooper J."/>
            <person name="Damon W."/>
            <person name="Desjardin D."/>
            <person name="Finy P."/>
            <person name="Geml J."/>
            <person name="Haridas S."/>
            <person name="Hughes K."/>
            <person name="Justo A."/>
            <person name="Karasinski D."/>
            <person name="Kautmanova I."/>
            <person name="Kiss B."/>
            <person name="Kocsube S."/>
            <person name="Kotiranta H."/>
            <person name="LaButti K.M."/>
            <person name="Lechner B.E."/>
            <person name="Liimatainen K."/>
            <person name="Lipzen A."/>
            <person name="Lukacs Z."/>
            <person name="Mihaltcheva S."/>
            <person name="Morgado L.N."/>
            <person name="Niskanen T."/>
            <person name="Noordeloos M.E."/>
            <person name="Ohm R.A."/>
            <person name="Ortiz-Santana B."/>
            <person name="Ovrebo C."/>
            <person name="Racz N."/>
            <person name="Riley R."/>
            <person name="Savchenko A."/>
            <person name="Shiryaev A."/>
            <person name="Soop K."/>
            <person name="Spirin V."/>
            <person name="Szebenyi C."/>
            <person name="Tomsovsky M."/>
            <person name="Tulloss R.E."/>
            <person name="Uehling J."/>
            <person name="Grigoriev I.V."/>
            <person name="Vagvolgyi C."/>
            <person name="Papp T."/>
            <person name="Martin F.M."/>
            <person name="Miettinen O."/>
            <person name="Hibbett D.S."/>
            <person name="Nagy L.G."/>
        </authorList>
    </citation>
    <scope>NUCLEOTIDE SEQUENCE [LARGE SCALE GENOMIC DNA]</scope>
    <source>
        <strain evidence="10 11">CBS 166.37</strain>
    </source>
</reference>
<feature type="transmembrane region" description="Helical" evidence="8">
    <location>
        <begin position="187"/>
        <end position="217"/>
    </location>
</feature>
<comment type="similarity">
    <text evidence="3">Belongs to the wax synthase family.</text>
</comment>
<feature type="transmembrane region" description="Helical" evidence="8">
    <location>
        <begin position="273"/>
        <end position="296"/>
    </location>
</feature>
<dbReference type="InterPro" id="IPR032805">
    <property type="entry name" value="Wax_synthase_dom"/>
</dbReference>
<organism evidence="10 11">
    <name type="scientific">Crucibulum laeve</name>
    <dbReference type="NCBI Taxonomy" id="68775"/>
    <lineage>
        <taxon>Eukaryota</taxon>
        <taxon>Fungi</taxon>
        <taxon>Dikarya</taxon>
        <taxon>Basidiomycota</taxon>
        <taxon>Agaricomycotina</taxon>
        <taxon>Agaricomycetes</taxon>
        <taxon>Agaricomycetidae</taxon>
        <taxon>Agaricales</taxon>
        <taxon>Agaricineae</taxon>
        <taxon>Nidulariaceae</taxon>
        <taxon>Crucibulum</taxon>
    </lineage>
</organism>
<dbReference type="GO" id="GO:0006629">
    <property type="term" value="P:lipid metabolic process"/>
    <property type="evidence" value="ECO:0007669"/>
    <property type="project" value="InterPro"/>
</dbReference>
<proteinExistence type="inferred from homology"/>
<keyword evidence="4 10" id="KW-0808">Transferase</keyword>
<feature type="transmembrane region" description="Helical" evidence="8">
    <location>
        <begin position="302"/>
        <end position="323"/>
    </location>
</feature>
<evidence type="ECO:0000256" key="8">
    <source>
        <dbReference type="SAM" id="Phobius"/>
    </source>
</evidence>
<evidence type="ECO:0000256" key="2">
    <source>
        <dbReference type="ARBA" id="ARBA00005179"/>
    </source>
</evidence>
<feature type="transmembrane region" description="Helical" evidence="8">
    <location>
        <begin position="36"/>
        <end position="54"/>
    </location>
</feature>
<evidence type="ECO:0000256" key="4">
    <source>
        <dbReference type="ARBA" id="ARBA00022679"/>
    </source>
</evidence>
<comment type="subcellular location">
    <subcellularLocation>
        <location evidence="1">Membrane</location>
        <topology evidence="1">Multi-pass membrane protein</topology>
    </subcellularLocation>
</comment>
<feature type="transmembrane region" description="Helical" evidence="8">
    <location>
        <begin position="335"/>
        <end position="356"/>
    </location>
</feature>
<name>A0A5C3MHH9_9AGAR</name>
<feature type="transmembrane region" description="Helical" evidence="8">
    <location>
        <begin position="144"/>
        <end position="167"/>
    </location>
</feature>
<evidence type="ECO:0000256" key="1">
    <source>
        <dbReference type="ARBA" id="ARBA00004141"/>
    </source>
</evidence>
<dbReference type="Proteomes" id="UP000308652">
    <property type="component" value="Unassembled WGS sequence"/>
</dbReference>
<dbReference type="EMBL" id="ML213590">
    <property type="protein sequence ID" value="TFK44123.1"/>
    <property type="molecule type" value="Genomic_DNA"/>
</dbReference>
<accession>A0A5C3MHH9</accession>
<evidence type="ECO:0000313" key="11">
    <source>
        <dbReference type="Proteomes" id="UP000308652"/>
    </source>
</evidence>
<dbReference type="PANTHER" id="PTHR31595:SF57">
    <property type="entry name" value="OS04G0481900 PROTEIN"/>
    <property type="match status" value="1"/>
</dbReference>
<gene>
    <name evidence="10" type="ORF">BDQ12DRAFT_740503</name>
</gene>
<protein>
    <submittedName>
        <fullName evidence="10">Membrane bound O-acyl transferase family-domain-containing protein</fullName>
    </submittedName>
</protein>
<evidence type="ECO:0000259" key="9">
    <source>
        <dbReference type="Pfam" id="PF13813"/>
    </source>
</evidence>
<evidence type="ECO:0000256" key="3">
    <source>
        <dbReference type="ARBA" id="ARBA00007282"/>
    </source>
</evidence>
<dbReference type="PANTHER" id="PTHR31595">
    <property type="entry name" value="LONG-CHAIN-ALCOHOL O-FATTY-ACYLTRANSFERASE 3-RELATED"/>
    <property type="match status" value="1"/>
</dbReference>
<evidence type="ECO:0000256" key="6">
    <source>
        <dbReference type="ARBA" id="ARBA00022989"/>
    </source>
</evidence>
<evidence type="ECO:0000256" key="5">
    <source>
        <dbReference type="ARBA" id="ARBA00022692"/>
    </source>
</evidence>
<dbReference type="STRING" id="68775.A0A5C3MHH9"/>
<dbReference type="OrthoDB" id="1077582at2759"/>
<dbReference type="GO" id="GO:0008374">
    <property type="term" value="F:O-acyltransferase activity"/>
    <property type="evidence" value="ECO:0007669"/>
    <property type="project" value="InterPro"/>
</dbReference>
<evidence type="ECO:0000256" key="7">
    <source>
        <dbReference type="ARBA" id="ARBA00023136"/>
    </source>
</evidence>
<dbReference type="Pfam" id="PF13813">
    <property type="entry name" value="MBOAT_2"/>
    <property type="match status" value="1"/>
</dbReference>